<evidence type="ECO:0000313" key="1">
    <source>
        <dbReference type="EMBL" id="QJA67653.1"/>
    </source>
</evidence>
<name>A0A6M3KT14_9ZZZZ</name>
<sequence length="107" mass="12358">MNASTLCTLLAQRIPPEQFQLWGPDVHWMKKEYNTPGNQAIVADVLKNYDKLAAPIIKQQEIDEYNAPIKAKILDIDMRRIRPLAENDNQYLKGLNEQIIALRKTLK</sequence>
<evidence type="ECO:0000313" key="2">
    <source>
        <dbReference type="EMBL" id="QJA84418.1"/>
    </source>
</evidence>
<dbReference type="AlphaFoldDB" id="A0A6M3KT14"/>
<reference evidence="2" key="1">
    <citation type="submission" date="2020-03" db="EMBL/GenBank/DDBJ databases">
        <title>The deep terrestrial virosphere.</title>
        <authorList>
            <person name="Holmfeldt K."/>
            <person name="Nilsson E."/>
            <person name="Simone D."/>
            <person name="Lopez-Fernandez M."/>
            <person name="Wu X."/>
            <person name="de Brujin I."/>
            <person name="Lundin D."/>
            <person name="Andersson A."/>
            <person name="Bertilsson S."/>
            <person name="Dopson M."/>
        </authorList>
    </citation>
    <scope>NUCLEOTIDE SEQUENCE</scope>
    <source>
        <strain evidence="2">MM415A00192</strain>
        <strain evidence="1">MM415B00178</strain>
    </source>
</reference>
<protein>
    <submittedName>
        <fullName evidence="2">Uncharacterized protein</fullName>
    </submittedName>
</protein>
<accession>A0A6M3KT14</accession>
<proteinExistence type="predicted"/>
<dbReference type="EMBL" id="MT142529">
    <property type="protein sequence ID" value="QJA84418.1"/>
    <property type="molecule type" value="Genomic_DNA"/>
</dbReference>
<gene>
    <name evidence="2" type="ORF">MM415A00192_0027</name>
    <name evidence="1" type="ORF">MM415B00178_0035</name>
</gene>
<dbReference type="EMBL" id="MT141574">
    <property type="protein sequence ID" value="QJA67653.1"/>
    <property type="molecule type" value="Genomic_DNA"/>
</dbReference>
<organism evidence="2">
    <name type="scientific">viral metagenome</name>
    <dbReference type="NCBI Taxonomy" id="1070528"/>
    <lineage>
        <taxon>unclassified sequences</taxon>
        <taxon>metagenomes</taxon>
        <taxon>organismal metagenomes</taxon>
    </lineage>
</organism>